<reference evidence="1" key="1">
    <citation type="submission" date="2017-05" db="EMBL/GenBank/DDBJ databases">
        <title>Polyphasic characterization of four soil-derived phenanthrene-degrading Acidovorax strains and proposal of Acidovorax phenanthrenivorans sp. nov.</title>
        <authorList>
            <person name="Singleton D."/>
            <person name="Lee J."/>
            <person name="Dickey A.N."/>
            <person name="Stroud A."/>
            <person name="Scholl E.H."/>
            <person name="Wright F.A."/>
            <person name="Aitken M.D."/>
        </authorList>
    </citation>
    <scope>NUCLEOTIDE SEQUENCE</scope>
    <source>
        <strain evidence="1">P4</strain>
        <plasmid evidence="1">pACP4.1</plasmid>
    </source>
</reference>
<name>A0A240UI68_9BURK</name>
<evidence type="ECO:0000313" key="1">
    <source>
        <dbReference type="EMBL" id="ART61187.1"/>
    </source>
</evidence>
<organism evidence="1 2">
    <name type="scientific">Acidovorax carolinensis</name>
    <dbReference type="NCBI Taxonomy" id="553814"/>
    <lineage>
        <taxon>Bacteria</taxon>
        <taxon>Pseudomonadati</taxon>
        <taxon>Pseudomonadota</taxon>
        <taxon>Betaproteobacteria</taxon>
        <taxon>Burkholderiales</taxon>
        <taxon>Comamonadaceae</taxon>
        <taxon>Acidovorax</taxon>
    </lineage>
</organism>
<dbReference type="KEGG" id="acip:CBP36_19675"/>
<accession>A0A240UI68</accession>
<gene>
    <name evidence="1" type="ORF">CBP36_19675</name>
</gene>
<keyword evidence="1" id="KW-0614">Plasmid</keyword>
<sequence>MNQRLDAGERAGPGQPVNAQYVHAIRMLWQSTRQTDRQAMQLNASAARFLLDHQHRASLSKDCF</sequence>
<proteinExistence type="predicted"/>
<dbReference type="EMBL" id="CP021367">
    <property type="protein sequence ID" value="ART61187.1"/>
    <property type="molecule type" value="Genomic_DNA"/>
</dbReference>
<protein>
    <submittedName>
        <fullName evidence="1">Uncharacterized protein</fullName>
    </submittedName>
</protein>
<dbReference type="KEGG" id="acis:CBP35_19630"/>
<evidence type="ECO:0000313" key="2">
    <source>
        <dbReference type="Proteomes" id="UP000194440"/>
    </source>
</evidence>
<dbReference type="AlphaFoldDB" id="A0A240UI68"/>
<geneLocation type="plasmid" evidence="1 2">
    <name>pACP4.1</name>
</geneLocation>
<dbReference type="Proteomes" id="UP000194440">
    <property type="component" value="Plasmid pACP4.1"/>
</dbReference>
<keyword evidence="2" id="KW-1185">Reference proteome</keyword>